<dbReference type="Proteomes" id="UP000644147">
    <property type="component" value="Unassembled WGS sequence"/>
</dbReference>
<protein>
    <recommendedName>
        <fullName evidence="3">Lipoprotein</fullName>
    </recommendedName>
</protein>
<name>A0ABS1C2M6_9BACT</name>
<evidence type="ECO:0008006" key="3">
    <source>
        <dbReference type="Google" id="ProtNLM"/>
    </source>
</evidence>
<sequence length="216" mass="25045">MRHSVTLIFALFLASCSSSKTLKSEKLIGKYSWKLMDVGGETIELKNDKTFEYTWVTGLAGGETNGSWKIEKNQIIFNSELQPLKESEKYEVLEGFAQTDDSLLIKVTDQYNLPLPYASCVLKSDTTVIAWANTNSKGEAKLPRVNADSLIIPWIGFYTIRHSLDKSFSQYEFKMKDKPEFYQYFTNEIWTYNYGRLYPPVEKLRYSKKDSFKRIK</sequence>
<dbReference type="RefSeq" id="WP_200506336.1">
    <property type="nucleotide sequence ID" value="NZ_JAEHFX010000005.1"/>
</dbReference>
<keyword evidence="2" id="KW-1185">Reference proteome</keyword>
<gene>
    <name evidence="1" type="ORF">I5M27_11375</name>
</gene>
<proteinExistence type="predicted"/>
<comment type="caution">
    <text evidence="1">The sequence shown here is derived from an EMBL/GenBank/DDBJ whole genome shotgun (WGS) entry which is preliminary data.</text>
</comment>
<dbReference type="PROSITE" id="PS51257">
    <property type="entry name" value="PROKAR_LIPOPROTEIN"/>
    <property type="match status" value="1"/>
</dbReference>
<organism evidence="1 2">
    <name type="scientific">Adhaeribacter terrigena</name>
    <dbReference type="NCBI Taxonomy" id="2793070"/>
    <lineage>
        <taxon>Bacteria</taxon>
        <taxon>Pseudomonadati</taxon>
        <taxon>Bacteroidota</taxon>
        <taxon>Cytophagia</taxon>
        <taxon>Cytophagales</taxon>
        <taxon>Hymenobacteraceae</taxon>
        <taxon>Adhaeribacter</taxon>
    </lineage>
</organism>
<dbReference type="EMBL" id="JAEHFX010000005">
    <property type="protein sequence ID" value="MBK0403590.1"/>
    <property type="molecule type" value="Genomic_DNA"/>
</dbReference>
<evidence type="ECO:0000313" key="2">
    <source>
        <dbReference type="Proteomes" id="UP000644147"/>
    </source>
</evidence>
<evidence type="ECO:0000313" key="1">
    <source>
        <dbReference type="EMBL" id="MBK0403590.1"/>
    </source>
</evidence>
<reference evidence="1 2" key="1">
    <citation type="submission" date="2020-12" db="EMBL/GenBank/DDBJ databases">
        <title>Bacterial novel species Adhaeribacter sp. BT258 isolated from soil.</title>
        <authorList>
            <person name="Jung H.-Y."/>
        </authorList>
    </citation>
    <scope>NUCLEOTIDE SEQUENCE [LARGE SCALE GENOMIC DNA]</scope>
    <source>
        <strain evidence="1 2">BT258</strain>
    </source>
</reference>
<accession>A0ABS1C2M6</accession>